<accession>A0A0J1H0I5</accession>
<evidence type="ECO:0000256" key="1">
    <source>
        <dbReference type="SAM" id="Phobius"/>
    </source>
</evidence>
<comment type="caution">
    <text evidence="2">The sequence shown here is derived from an EMBL/GenBank/DDBJ whole genome shotgun (WGS) entry which is preliminary data.</text>
</comment>
<sequence length="68" mass="7601">MLSILSFIERQSFACGLYHNNIMPMYLFYGVSAVILMCGKFQYLAKTRATGEVGREMAAKATNKKQAS</sequence>
<feature type="transmembrane region" description="Helical" evidence="1">
    <location>
        <begin position="26"/>
        <end position="45"/>
    </location>
</feature>
<gene>
    <name evidence="2" type="ORF">ABT57_21945</name>
</gene>
<evidence type="ECO:0000313" key="2">
    <source>
        <dbReference type="EMBL" id="KLV05314.1"/>
    </source>
</evidence>
<proteinExistence type="predicted"/>
<dbReference type="EMBL" id="LDOU01000026">
    <property type="protein sequence ID" value="KLV05314.1"/>
    <property type="molecule type" value="Genomic_DNA"/>
</dbReference>
<keyword evidence="1" id="KW-1133">Transmembrane helix</keyword>
<evidence type="ECO:0000313" key="3">
    <source>
        <dbReference type="Proteomes" id="UP000035909"/>
    </source>
</evidence>
<keyword evidence="1" id="KW-0812">Transmembrane</keyword>
<organism evidence="2 3">
    <name type="scientific">Photobacterium ganghwense</name>
    <dbReference type="NCBI Taxonomy" id="320778"/>
    <lineage>
        <taxon>Bacteria</taxon>
        <taxon>Pseudomonadati</taxon>
        <taxon>Pseudomonadota</taxon>
        <taxon>Gammaproteobacteria</taxon>
        <taxon>Vibrionales</taxon>
        <taxon>Vibrionaceae</taxon>
        <taxon>Photobacterium</taxon>
    </lineage>
</organism>
<dbReference type="PATRIC" id="fig|320778.3.peg.4707"/>
<name>A0A0J1H0I5_9GAMM</name>
<reference evidence="2 3" key="1">
    <citation type="submission" date="2015-05" db="EMBL/GenBank/DDBJ databases">
        <title>Photobacterium galathea sp. nov.</title>
        <authorList>
            <person name="Machado H."/>
            <person name="Gram L."/>
        </authorList>
    </citation>
    <scope>NUCLEOTIDE SEQUENCE [LARGE SCALE GENOMIC DNA]</scope>
    <source>
        <strain evidence="2 3">DSM 22954</strain>
    </source>
</reference>
<protein>
    <submittedName>
        <fullName evidence="2">Uncharacterized protein</fullName>
    </submittedName>
</protein>
<dbReference type="Proteomes" id="UP000035909">
    <property type="component" value="Unassembled WGS sequence"/>
</dbReference>
<keyword evidence="1" id="KW-0472">Membrane</keyword>
<keyword evidence="3" id="KW-1185">Reference proteome</keyword>
<dbReference type="AlphaFoldDB" id="A0A0J1H0I5"/>